<dbReference type="Proteomes" id="UP000245974">
    <property type="component" value="Unassembled WGS sequence"/>
</dbReference>
<accession>A0A2U3MUE9</accession>
<dbReference type="GO" id="GO:0006788">
    <property type="term" value="P:heme oxidation"/>
    <property type="evidence" value="ECO:0007669"/>
    <property type="project" value="InterPro"/>
</dbReference>
<dbReference type="EMBL" id="OOGT01000006">
    <property type="protein sequence ID" value="SPL69042.1"/>
    <property type="molecule type" value="Genomic_DNA"/>
</dbReference>
<reference evidence="2" key="1">
    <citation type="submission" date="2018-03" db="EMBL/GenBank/DDBJ databases">
        <authorList>
            <person name="Blom J."/>
        </authorList>
    </citation>
    <scope>NUCLEOTIDE SEQUENCE [LARGE SCALE GENOMIC DNA]</scope>
    <source>
        <strain evidence="2">KPC-SM-21</strain>
    </source>
</reference>
<evidence type="ECO:0000313" key="1">
    <source>
        <dbReference type="EMBL" id="SPL69042.1"/>
    </source>
</evidence>
<gene>
    <name evidence="1" type="ORF">KPC_0220</name>
</gene>
<dbReference type="OrthoDB" id="9149607at2"/>
<name>A0A2U3MUE9_9GAMM</name>
<protein>
    <submittedName>
        <fullName evidence="1">Heme oxygenase</fullName>
    </submittedName>
</protein>
<dbReference type="InterPro" id="IPR016084">
    <property type="entry name" value="Haem_Oase-like_multi-hlx"/>
</dbReference>
<dbReference type="AlphaFoldDB" id="A0A2U3MUE9"/>
<proteinExistence type="predicted"/>
<dbReference type="RefSeq" id="WP_121972612.1">
    <property type="nucleotide sequence ID" value="NZ_OOGT01000006.1"/>
</dbReference>
<dbReference type="GO" id="GO:0004392">
    <property type="term" value="F:heme oxygenase (decyclizing) activity"/>
    <property type="evidence" value="ECO:0007669"/>
    <property type="project" value="InterPro"/>
</dbReference>
<organism evidence="1 2">
    <name type="scientific">Acinetobacter stercoris</name>
    <dbReference type="NCBI Taxonomy" id="2126983"/>
    <lineage>
        <taxon>Bacteria</taxon>
        <taxon>Pseudomonadati</taxon>
        <taxon>Pseudomonadota</taxon>
        <taxon>Gammaproteobacteria</taxon>
        <taxon>Moraxellales</taxon>
        <taxon>Moraxellaceae</taxon>
        <taxon>Acinetobacter</taxon>
    </lineage>
</organism>
<dbReference type="CDD" id="cd19166">
    <property type="entry name" value="HemeO-bac"/>
    <property type="match status" value="1"/>
</dbReference>
<dbReference type="InParanoid" id="A0A2U3MUE9"/>
<dbReference type="InterPro" id="IPR016053">
    <property type="entry name" value="Haem_Oase-like"/>
</dbReference>
<dbReference type="Pfam" id="PF01126">
    <property type="entry name" value="Heme_oxygenase"/>
    <property type="match status" value="1"/>
</dbReference>
<sequence>MTSFENSLAMRLKQETAADHEHMHQLMARAQVFDSRQQYAKFILAQYHFQKDIEYLFENDDIIKLISDLDIRGRSAAAALDLQDLNVCAEHQDLATRHVSYPEAIGWIYVSEGATLGAAFLFKQAQNELGLSAEFAARNLAAYPEGRAKVWKRFISEIDQADLNKEQRDLVIQGAKQGFKRFAELLDKFAASV</sequence>
<keyword evidence="2" id="KW-1185">Reference proteome</keyword>
<dbReference type="SUPFAM" id="SSF48613">
    <property type="entry name" value="Heme oxygenase-like"/>
    <property type="match status" value="1"/>
</dbReference>
<dbReference type="Gene3D" id="1.20.910.10">
    <property type="entry name" value="Heme oxygenase-like"/>
    <property type="match status" value="1"/>
</dbReference>
<evidence type="ECO:0000313" key="2">
    <source>
        <dbReference type="Proteomes" id="UP000245974"/>
    </source>
</evidence>